<evidence type="ECO:0000313" key="2">
    <source>
        <dbReference type="Proteomes" id="UP000570595"/>
    </source>
</evidence>
<dbReference type="Proteomes" id="UP000570595">
    <property type="component" value="Unassembled WGS sequence"/>
</dbReference>
<organism evidence="1 2">
    <name type="scientific">Perkinsus olseni</name>
    <name type="common">Perkinsus atlanticus</name>
    <dbReference type="NCBI Taxonomy" id="32597"/>
    <lineage>
        <taxon>Eukaryota</taxon>
        <taxon>Sar</taxon>
        <taxon>Alveolata</taxon>
        <taxon>Perkinsozoa</taxon>
        <taxon>Perkinsea</taxon>
        <taxon>Perkinsida</taxon>
        <taxon>Perkinsidae</taxon>
        <taxon>Perkinsus</taxon>
    </lineage>
</organism>
<proteinExistence type="predicted"/>
<comment type="caution">
    <text evidence="1">The sequence shown here is derived from an EMBL/GenBank/DDBJ whole genome shotgun (WGS) entry which is preliminary data.</text>
</comment>
<protein>
    <submittedName>
        <fullName evidence="1">Uncharacterized protein</fullName>
    </submittedName>
</protein>
<dbReference type="AlphaFoldDB" id="A0A7J6KQX3"/>
<sequence length="74" mass="7888">MMMFIINPRTAVVSYDESITAAMTGSKTSFYKLPASVMLRHSLRGFEIELCGLAAAGAAARCTATYSTIGCSFP</sequence>
<name>A0A7J6KQX3_PEROL</name>
<gene>
    <name evidence="1" type="ORF">FOZ61_001201</name>
</gene>
<reference evidence="1 2" key="1">
    <citation type="submission" date="2020-04" db="EMBL/GenBank/DDBJ databases">
        <title>Perkinsus olseni comparative genomics.</title>
        <authorList>
            <person name="Bogema D.R."/>
        </authorList>
    </citation>
    <scope>NUCLEOTIDE SEQUENCE [LARGE SCALE GENOMIC DNA]</scope>
    <source>
        <strain evidence="1">ATCC PRA-179</strain>
    </source>
</reference>
<accession>A0A7J6KQX3</accession>
<evidence type="ECO:0000313" key="1">
    <source>
        <dbReference type="EMBL" id="KAF4649558.1"/>
    </source>
</evidence>
<dbReference type="EMBL" id="JABAHT010001280">
    <property type="protein sequence ID" value="KAF4649558.1"/>
    <property type="molecule type" value="Genomic_DNA"/>
</dbReference>